<accession>M8BU63</accession>
<dbReference type="InterPro" id="IPR036852">
    <property type="entry name" value="Peptidase_S8/S53_dom_sf"/>
</dbReference>
<evidence type="ECO:0000256" key="2">
    <source>
        <dbReference type="ARBA" id="ARBA00022729"/>
    </source>
</evidence>
<feature type="compositionally biased region" description="Basic and acidic residues" evidence="3">
    <location>
        <begin position="168"/>
        <end position="183"/>
    </location>
</feature>
<dbReference type="InterPro" id="IPR045051">
    <property type="entry name" value="SBT"/>
</dbReference>
<dbReference type="Gene3D" id="3.40.50.200">
    <property type="entry name" value="Peptidase S8/S53 domain"/>
    <property type="match status" value="1"/>
</dbReference>
<dbReference type="GO" id="GO:0004252">
    <property type="term" value="F:serine-type endopeptidase activity"/>
    <property type="evidence" value="ECO:0007669"/>
    <property type="project" value="InterPro"/>
</dbReference>
<comment type="similarity">
    <text evidence="1">Belongs to the peptidase S8 family.</text>
</comment>
<dbReference type="EnsemblPlants" id="EMT28575">
    <property type="protein sequence ID" value="EMT28575"/>
    <property type="gene ID" value="F775_42308"/>
</dbReference>
<evidence type="ECO:0000256" key="3">
    <source>
        <dbReference type="SAM" id="MobiDB-lite"/>
    </source>
</evidence>
<feature type="region of interest" description="Disordered" evidence="3">
    <location>
        <begin position="168"/>
        <end position="250"/>
    </location>
</feature>
<sequence length="312" mass="34476">MSRLKAQQMAQTCVLSTRWRHLWRAVPCLDVDEQEELGAGRNFRNFVTNLLGGHDVALLEEFRVHALMTADPWVRHAIGQDGGWPCRLKSPAAIRSALMTTAYTVYSDGTGILDVFTGRPTNPMDMGANHVDPSKAIDPSLMYNITSADYLDFLCTINYSGEHIKVAGARREERSSRRAHGDRAATTVASRDDRAKVGPAAGDGDEQLDNREEPGGGSCWWRAEEEGPAAGDGDEQLDDREEPGGGSGWWRAEEEEEDGLAAGLDEQLEERRGLLLAWMRCPGGRQRAREVTYNGAKVCVHQQKILFPPNIT</sequence>
<dbReference type="ExpressionAtlas" id="M8BU63">
    <property type="expression patterns" value="baseline"/>
</dbReference>
<name>M8BU63_AEGTA</name>
<reference evidence="4" key="1">
    <citation type="submission" date="2015-06" db="UniProtKB">
        <authorList>
            <consortium name="EnsemblPlants"/>
        </authorList>
    </citation>
    <scope>IDENTIFICATION</scope>
</reference>
<keyword evidence="2" id="KW-0732">Signal</keyword>
<protein>
    <submittedName>
        <fullName evidence="4">Uncharacterized protein</fullName>
    </submittedName>
</protein>
<dbReference type="PANTHER" id="PTHR10795">
    <property type="entry name" value="PROPROTEIN CONVERTASE SUBTILISIN/KEXIN"/>
    <property type="match status" value="1"/>
</dbReference>
<dbReference type="GO" id="GO:0006508">
    <property type="term" value="P:proteolysis"/>
    <property type="evidence" value="ECO:0007669"/>
    <property type="project" value="InterPro"/>
</dbReference>
<organism evidence="4">
    <name type="scientific">Aegilops tauschii</name>
    <name type="common">Tausch's goatgrass</name>
    <name type="synonym">Aegilops squarrosa</name>
    <dbReference type="NCBI Taxonomy" id="37682"/>
    <lineage>
        <taxon>Eukaryota</taxon>
        <taxon>Viridiplantae</taxon>
        <taxon>Streptophyta</taxon>
        <taxon>Embryophyta</taxon>
        <taxon>Tracheophyta</taxon>
        <taxon>Spermatophyta</taxon>
        <taxon>Magnoliopsida</taxon>
        <taxon>Liliopsida</taxon>
        <taxon>Poales</taxon>
        <taxon>Poaceae</taxon>
        <taxon>BOP clade</taxon>
        <taxon>Pooideae</taxon>
        <taxon>Triticodae</taxon>
        <taxon>Triticeae</taxon>
        <taxon>Triticinae</taxon>
        <taxon>Aegilops</taxon>
    </lineage>
</organism>
<proteinExistence type="inferred from homology"/>
<feature type="compositionally biased region" description="Acidic residues" evidence="3">
    <location>
        <begin position="232"/>
        <end position="241"/>
    </location>
</feature>
<evidence type="ECO:0000313" key="4">
    <source>
        <dbReference type="EnsemblPlants" id="EMT28575"/>
    </source>
</evidence>
<dbReference type="AlphaFoldDB" id="M8BU63"/>
<evidence type="ECO:0000256" key="1">
    <source>
        <dbReference type="ARBA" id="ARBA00011073"/>
    </source>
</evidence>